<evidence type="ECO:0000313" key="3">
    <source>
        <dbReference type="Proteomes" id="UP000055136"/>
    </source>
</evidence>
<sequence>MSLVFGERSLSKVAALFSEKQGAQAAAEQVIHDVGIRSDQVKVVHPGDTALGPKLEPESQGIYHTIIRAHAALGLAGLVAGLLIGGALLLAELPLAAASPYLTVVLTTIFGGVVGLMVGGLVAIRPDHDKMIVKVEEGVHSGRSAVIVHADDHEQERRAQEVLQHSGGDVVKTL</sequence>
<reference evidence="2" key="1">
    <citation type="submission" date="2015-10" db="EMBL/GenBank/DDBJ databases">
        <title>Description of Candidatus Tenderia electrophaga gen. nov, sp. nov., an Uncultivated Electroautotroph from a Biocathode Enrichment.</title>
        <authorList>
            <person name="Eddie B.J."/>
            <person name="Malanoski A.P."/>
            <person name="Wang Z."/>
            <person name="Hall R.J."/>
            <person name="Oh S.D."/>
            <person name="Heiner C."/>
            <person name="Lin B."/>
            <person name="Strycharz-Glaven S.M."/>
        </authorList>
    </citation>
    <scope>NUCLEOTIDE SEQUENCE [LARGE SCALE GENOMIC DNA]</scope>
    <source>
        <strain evidence="2">NRL1</strain>
    </source>
</reference>
<keyword evidence="1" id="KW-0812">Transmembrane</keyword>
<keyword evidence="3" id="KW-1185">Reference proteome</keyword>
<proteinExistence type="predicted"/>
<dbReference type="EMBL" id="CP013099">
    <property type="protein sequence ID" value="ALP54513.1"/>
    <property type="molecule type" value="Genomic_DNA"/>
</dbReference>
<dbReference type="Proteomes" id="UP000055136">
    <property type="component" value="Chromosome"/>
</dbReference>
<protein>
    <recommendedName>
        <fullName evidence="4">DUF1269 domain-containing protein</fullName>
    </recommendedName>
</protein>
<evidence type="ECO:0000313" key="2">
    <source>
        <dbReference type="EMBL" id="ALP54513.1"/>
    </source>
</evidence>
<feature type="transmembrane region" description="Helical" evidence="1">
    <location>
        <begin position="69"/>
        <end position="89"/>
    </location>
</feature>
<organism evidence="2 3">
    <name type="scientific">Candidatus Tenderia electrophaga</name>
    <dbReference type="NCBI Taxonomy" id="1748243"/>
    <lineage>
        <taxon>Bacteria</taxon>
        <taxon>Pseudomonadati</taxon>
        <taxon>Pseudomonadota</taxon>
        <taxon>Gammaproteobacteria</taxon>
        <taxon>Candidatus Tenderiales</taxon>
        <taxon>Candidatus Tenderiaceae</taxon>
        <taxon>Candidatus Tenderia</taxon>
    </lineage>
</organism>
<evidence type="ECO:0000256" key="1">
    <source>
        <dbReference type="SAM" id="Phobius"/>
    </source>
</evidence>
<dbReference type="AlphaFoldDB" id="A0A0S2THD7"/>
<feature type="transmembrane region" description="Helical" evidence="1">
    <location>
        <begin position="101"/>
        <end position="124"/>
    </location>
</feature>
<keyword evidence="1" id="KW-1133">Transmembrane helix</keyword>
<accession>A0A0S2THD7</accession>
<evidence type="ECO:0008006" key="4">
    <source>
        <dbReference type="Google" id="ProtNLM"/>
    </source>
</evidence>
<gene>
    <name evidence="2" type="ORF">Tel_15900</name>
</gene>
<keyword evidence="1" id="KW-0472">Membrane</keyword>
<name>A0A0S2THD7_9GAMM</name>
<dbReference type="KEGG" id="tee:Tel_15900"/>